<evidence type="ECO:0000256" key="3">
    <source>
        <dbReference type="ARBA" id="ARBA00022989"/>
    </source>
</evidence>
<dbReference type="RefSeq" id="WP_320756260.1">
    <property type="nucleotide sequence ID" value="NZ_JAWNGC010000001.1"/>
</dbReference>
<comment type="caution">
    <text evidence="8">The sequence shown here is derived from an EMBL/GenBank/DDBJ whole genome shotgun (WGS) entry which is preliminary data.</text>
</comment>
<evidence type="ECO:0000313" key="8">
    <source>
        <dbReference type="EMBL" id="MDY5154394.1"/>
    </source>
</evidence>
<dbReference type="AlphaFoldDB" id="A0AAW9HU55"/>
<name>A0AAW9HU55_9ACTO</name>
<proteinExistence type="predicted"/>
<keyword evidence="2 6" id="KW-0812">Transmembrane</keyword>
<protein>
    <submittedName>
        <fullName evidence="8">Mechanosensitive ion channel</fullName>
    </submittedName>
</protein>
<dbReference type="InterPro" id="IPR023408">
    <property type="entry name" value="MscS_beta-dom_sf"/>
</dbReference>
<evidence type="ECO:0000256" key="1">
    <source>
        <dbReference type="ARBA" id="ARBA00004370"/>
    </source>
</evidence>
<keyword evidence="3 6" id="KW-1133">Transmembrane helix</keyword>
<feature type="compositionally biased region" description="Basic and acidic residues" evidence="5">
    <location>
        <begin position="576"/>
        <end position="613"/>
    </location>
</feature>
<dbReference type="EMBL" id="JAWNGC010000001">
    <property type="protein sequence ID" value="MDY5154394.1"/>
    <property type="molecule type" value="Genomic_DNA"/>
</dbReference>
<sequence>MTFLVQPFNALDAGGARGLSARAFRFVMDKPSGAPSANPSSDPSIKNLDDVKEAAENAVAATVDIAQLLLVSVASAAVGWIVGIIIITLSKAIFRKSQTILGAIQGIKRPLYFTLATFCGRMGLVQYLARFSQENQPTWGPGMQHFLLICCIGGITWLICGAINGVASGYIAIISQVAEGRKKRAQTQIQVLRRVVNAVICVVGVAAMLITFPAARAAGASLFASAGIVSLVVGIAAQNSLGNIFAGLQLATSDSIRLADIVMWDKQMSTVEEITLSYVVLKVWDGRRLIVPSHKMVSTPFENWTRKTAELMGTVEFRVDWRANIPAMRKELERILADSDLWDGRTGTLVVADSSEHFGLKINAVVSAATPGELMDLRNMVRERMIAWMQEQPVGFFIHTRNYGQIAESSGPATVDDTFSDVYLMHKKAQELQEEREREEAREALGGNRGPRTADLTPTSVMGAESVAKYVAKKKQQIKKATGKKKKARSKKDIPSTLFNRRGKNKRKETSKDIKEEKHINGAVKNTPITASKEDNANVPHRVSIEERFKEQLRDTAETNAVKPGHESSIFTGSEEAEKLGHEFAGPEREGEEQVKEENDKKTQSIDVKESRD</sequence>
<evidence type="ECO:0000256" key="4">
    <source>
        <dbReference type="ARBA" id="ARBA00023136"/>
    </source>
</evidence>
<keyword evidence="4 6" id="KW-0472">Membrane</keyword>
<evidence type="ECO:0000256" key="6">
    <source>
        <dbReference type="SAM" id="Phobius"/>
    </source>
</evidence>
<feature type="transmembrane region" description="Helical" evidence="6">
    <location>
        <begin position="65"/>
        <end position="89"/>
    </location>
</feature>
<dbReference type="GO" id="GO:0016020">
    <property type="term" value="C:membrane"/>
    <property type="evidence" value="ECO:0007669"/>
    <property type="project" value="UniProtKB-SubCell"/>
</dbReference>
<dbReference type="GO" id="GO:0055085">
    <property type="term" value="P:transmembrane transport"/>
    <property type="evidence" value="ECO:0007669"/>
    <property type="project" value="InterPro"/>
</dbReference>
<feature type="transmembrane region" description="Helical" evidence="6">
    <location>
        <begin position="110"/>
        <end position="129"/>
    </location>
</feature>
<feature type="domain" description="Mechanosensitive ion channel MscS" evidence="7">
    <location>
        <begin position="239"/>
        <end position="306"/>
    </location>
</feature>
<dbReference type="Proteomes" id="UP001281731">
    <property type="component" value="Unassembled WGS sequence"/>
</dbReference>
<feature type="region of interest" description="Disordered" evidence="5">
    <location>
        <begin position="431"/>
        <end position="458"/>
    </location>
</feature>
<dbReference type="Gene3D" id="1.10.287.1260">
    <property type="match status" value="1"/>
</dbReference>
<feature type="compositionally biased region" description="Basic residues" evidence="5">
    <location>
        <begin position="477"/>
        <end position="490"/>
    </location>
</feature>
<feature type="transmembrane region" description="Helical" evidence="6">
    <location>
        <begin position="145"/>
        <end position="174"/>
    </location>
</feature>
<organism evidence="8 9">
    <name type="scientific">Actinotignum urinale</name>
    <dbReference type="NCBI Taxonomy" id="190146"/>
    <lineage>
        <taxon>Bacteria</taxon>
        <taxon>Bacillati</taxon>
        <taxon>Actinomycetota</taxon>
        <taxon>Actinomycetes</taxon>
        <taxon>Actinomycetales</taxon>
        <taxon>Actinomycetaceae</taxon>
        <taxon>Actinotignum</taxon>
    </lineage>
</organism>
<dbReference type="PANTHER" id="PTHR30566">
    <property type="entry name" value="YNAI-RELATED MECHANOSENSITIVE ION CHANNEL"/>
    <property type="match status" value="1"/>
</dbReference>
<gene>
    <name evidence="8" type="ORF">R6G80_01440</name>
</gene>
<comment type="subcellular location">
    <subcellularLocation>
        <location evidence="1">Membrane</location>
    </subcellularLocation>
</comment>
<reference evidence="8" key="1">
    <citation type="submission" date="2023-10" db="EMBL/GenBank/DDBJ databases">
        <title>Whole Genome based description of the genera Actinobaculum and Actinotignum reveals a complex phylogenetic relationship within the species included in the genus Actinotignum.</title>
        <authorList>
            <person name="Jensen C.S."/>
            <person name="Dargis R."/>
            <person name="Kemp M."/>
            <person name="Christensen J.J."/>
        </authorList>
    </citation>
    <scope>NUCLEOTIDE SEQUENCE</scope>
    <source>
        <strain evidence="8">SLA_B511</strain>
    </source>
</reference>
<evidence type="ECO:0000256" key="5">
    <source>
        <dbReference type="SAM" id="MobiDB-lite"/>
    </source>
</evidence>
<dbReference type="InterPro" id="IPR010920">
    <property type="entry name" value="LSM_dom_sf"/>
</dbReference>
<dbReference type="SUPFAM" id="SSF50182">
    <property type="entry name" value="Sm-like ribonucleoproteins"/>
    <property type="match status" value="1"/>
</dbReference>
<feature type="transmembrane region" description="Helical" evidence="6">
    <location>
        <begin position="195"/>
        <end position="212"/>
    </location>
</feature>
<feature type="compositionally biased region" description="Basic and acidic residues" evidence="5">
    <location>
        <begin position="431"/>
        <end position="443"/>
    </location>
</feature>
<evidence type="ECO:0000256" key="2">
    <source>
        <dbReference type="ARBA" id="ARBA00022692"/>
    </source>
</evidence>
<accession>A0AAW9HU55</accession>
<dbReference type="InterPro" id="IPR006685">
    <property type="entry name" value="MscS_channel_2nd"/>
</dbReference>
<dbReference type="Gene3D" id="2.30.30.60">
    <property type="match status" value="1"/>
</dbReference>
<dbReference type="PANTHER" id="PTHR30566:SF25">
    <property type="entry name" value="INNER MEMBRANE PROTEIN"/>
    <property type="match status" value="1"/>
</dbReference>
<feature type="region of interest" description="Disordered" evidence="5">
    <location>
        <begin position="477"/>
        <end position="514"/>
    </location>
</feature>
<feature type="region of interest" description="Disordered" evidence="5">
    <location>
        <begin position="556"/>
        <end position="613"/>
    </location>
</feature>
<evidence type="ECO:0000259" key="7">
    <source>
        <dbReference type="Pfam" id="PF00924"/>
    </source>
</evidence>
<evidence type="ECO:0000313" key="9">
    <source>
        <dbReference type="Proteomes" id="UP001281731"/>
    </source>
</evidence>
<dbReference type="Pfam" id="PF00924">
    <property type="entry name" value="MS_channel_2nd"/>
    <property type="match status" value="1"/>
</dbReference>